<evidence type="ECO:0000256" key="1">
    <source>
        <dbReference type="SAM" id="Phobius"/>
    </source>
</evidence>
<dbReference type="Pfam" id="PF06961">
    <property type="entry name" value="DUF1294"/>
    <property type="match status" value="1"/>
</dbReference>
<dbReference type="EMBL" id="JAHLQI010000003">
    <property type="protein sequence ID" value="MBU5490443.1"/>
    <property type="molecule type" value="Genomic_DNA"/>
</dbReference>
<dbReference type="InterPro" id="IPR012156">
    <property type="entry name" value="Cold_shock_CspA"/>
</dbReference>
<dbReference type="RefSeq" id="WP_216470099.1">
    <property type="nucleotide sequence ID" value="NZ_JAHLQI010000003.1"/>
</dbReference>
<evidence type="ECO:0000313" key="2">
    <source>
        <dbReference type="EMBL" id="MBU5490443.1"/>
    </source>
</evidence>
<name>A0ABS6ERX0_9FIRM</name>
<sequence>MILIFWLLLVNCIGAFVTIHDKHAAQRGAWRVPEKTLFALCILGGCPGVYLTMRTIHHKTKHRRFMIGIPLIFAVQLALFAWLCYQHTPVLL</sequence>
<keyword evidence="1" id="KW-1133">Transmembrane helix</keyword>
<reference evidence="2 3" key="1">
    <citation type="submission" date="2021-06" db="EMBL/GenBank/DDBJ databases">
        <authorList>
            <person name="Sun Q."/>
            <person name="Li D."/>
        </authorList>
    </citation>
    <scope>NUCLEOTIDE SEQUENCE [LARGE SCALE GENOMIC DNA]</scope>
    <source>
        <strain evidence="2 3">MSJd-7</strain>
    </source>
</reference>
<comment type="caution">
    <text evidence="2">The sequence shown here is derived from an EMBL/GenBank/DDBJ whole genome shotgun (WGS) entry which is preliminary data.</text>
</comment>
<feature type="transmembrane region" description="Helical" evidence="1">
    <location>
        <begin position="65"/>
        <end position="83"/>
    </location>
</feature>
<feature type="transmembrane region" description="Helical" evidence="1">
    <location>
        <begin position="35"/>
        <end position="53"/>
    </location>
</feature>
<dbReference type="Proteomes" id="UP000783588">
    <property type="component" value="Unassembled WGS sequence"/>
</dbReference>
<organism evidence="2 3">
    <name type="scientific">Butyricicoccus intestinisimiae</name>
    <dbReference type="NCBI Taxonomy" id="2841509"/>
    <lineage>
        <taxon>Bacteria</taxon>
        <taxon>Bacillati</taxon>
        <taxon>Bacillota</taxon>
        <taxon>Clostridia</taxon>
        <taxon>Eubacteriales</taxon>
        <taxon>Butyricicoccaceae</taxon>
        <taxon>Butyricicoccus</taxon>
    </lineage>
</organism>
<dbReference type="PIRSF" id="PIRSF002599">
    <property type="entry name" value="Cold_shock_A"/>
    <property type="match status" value="1"/>
</dbReference>
<keyword evidence="1" id="KW-0472">Membrane</keyword>
<keyword evidence="3" id="KW-1185">Reference proteome</keyword>
<keyword evidence="1" id="KW-0812">Transmembrane</keyword>
<gene>
    <name evidence="2" type="ORF">KQI75_07400</name>
</gene>
<protein>
    <submittedName>
        <fullName evidence="2">DUF1294 domain-containing protein</fullName>
    </submittedName>
</protein>
<dbReference type="InterPro" id="IPR010718">
    <property type="entry name" value="DUF1294"/>
</dbReference>
<proteinExistence type="predicted"/>
<accession>A0ABS6ERX0</accession>
<evidence type="ECO:0000313" key="3">
    <source>
        <dbReference type="Proteomes" id="UP000783588"/>
    </source>
</evidence>